<dbReference type="Proteomes" id="UP000825701">
    <property type="component" value="Chromosome"/>
</dbReference>
<evidence type="ECO:0008006" key="5">
    <source>
        <dbReference type="Google" id="ProtNLM"/>
    </source>
</evidence>
<dbReference type="InterPro" id="IPR021333">
    <property type="entry name" value="DUF2946"/>
</dbReference>
<evidence type="ECO:0000313" key="3">
    <source>
        <dbReference type="EMBL" id="QZO00143.1"/>
    </source>
</evidence>
<organism evidence="3 4">
    <name type="scientific">Chenggangzhangella methanolivorans</name>
    <dbReference type="NCBI Taxonomy" id="1437009"/>
    <lineage>
        <taxon>Bacteria</taxon>
        <taxon>Pseudomonadati</taxon>
        <taxon>Pseudomonadota</taxon>
        <taxon>Alphaproteobacteria</taxon>
        <taxon>Hyphomicrobiales</taxon>
        <taxon>Methylopilaceae</taxon>
        <taxon>Chenggangzhangella</taxon>
    </lineage>
</organism>
<evidence type="ECO:0000313" key="4">
    <source>
        <dbReference type="Proteomes" id="UP000825701"/>
    </source>
</evidence>
<dbReference type="KEGG" id="cmet:K6K41_26980"/>
<evidence type="ECO:0000256" key="2">
    <source>
        <dbReference type="SAM" id="SignalP"/>
    </source>
</evidence>
<name>A0A9E6R8H6_9HYPH</name>
<dbReference type="AlphaFoldDB" id="A0A9E6R8H6"/>
<reference evidence="3" key="1">
    <citation type="submission" date="2021-08" db="EMBL/GenBank/DDBJ databases">
        <authorList>
            <person name="Zhang H."/>
            <person name="Xu M."/>
            <person name="Yu Z."/>
            <person name="Yang L."/>
            <person name="Cai Y."/>
        </authorList>
    </citation>
    <scope>NUCLEOTIDE SEQUENCE</scope>
    <source>
        <strain evidence="3">CHL1</strain>
    </source>
</reference>
<accession>A0A9E6R8H6</accession>
<keyword evidence="2" id="KW-0732">Signal</keyword>
<keyword evidence="4" id="KW-1185">Reference proteome</keyword>
<feature type="signal peptide" evidence="2">
    <location>
        <begin position="1"/>
        <end position="31"/>
    </location>
</feature>
<protein>
    <recommendedName>
        <fullName evidence="5">DUF2946 domain-containing protein</fullName>
    </recommendedName>
</protein>
<dbReference type="RefSeq" id="WP_261403297.1">
    <property type="nucleotide sequence ID" value="NZ_CP081869.1"/>
</dbReference>
<proteinExistence type="predicted"/>
<evidence type="ECO:0000256" key="1">
    <source>
        <dbReference type="SAM" id="MobiDB-lite"/>
    </source>
</evidence>
<feature type="region of interest" description="Disordered" evidence="1">
    <location>
        <begin position="97"/>
        <end position="120"/>
    </location>
</feature>
<gene>
    <name evidence="3" type="ORF">K6K41_26980</name>
</gene>
<dbReference type="Pfam" id="PF11162">
    <property type="entry name" value="DUF2946"/>
    <property type="match status" value="1"/>
</dbReference>
<dbReference type="EMBL" id="CP081869">
    <property type="protein sequence ID" value="QZO00143.1"/>
    <property type="molecule type" value="Genomic_DNA"/>
</dbReference>
<feature type="chain" id="PRO_5039592828" description="DUF2946 domain-containing protein" evidence="2">
    <location>
        <begin position="32"/>
        <end position="120"/>
    </location>
</feature>
<sequence length="120" mass="12196">MRRAGGVLAAYLVVLQAVLAGVALGAAPAAADPFGVLCRTIADETSAPDDGGSDKSHKALPDCCVSGCALHAVAAAPRDVQIVPDVPQVLGGTERLWADALAPPAQKRTPRNPRAPPREA</sequence>